<protein>
    <submittedName>
        <fullName evidence="3">SAM-dependent methyltransferase</fullName>
    </submittedName>
</protein>
<dbReference type="GO" id="GO:0032259">
    <property type="term" value="P:methylation"/>
    <property type="evidence" value="ECO:0007669"/>
    <property type="project" value="UniProtKB-KW"/>
</dbReference>
<dbReference type="PANTHER" id="PTHR12049:SF7">
    <property type="entry name" value="PROTEIN ARGININE METHYLTRANSFERASE NDUFAF7, MITOCHONDRIAL"/>
    <property type="match status" value="1"/>
</dbReference>
<dbReference type="GO" id="GO:0035243">
    <property type="term" value="F:protein-arginine omega-N symmetric methyltransferase activity"/>
    <property type="evidence" value="ECO:0007669"/>
    <property type="project" value="TreeGrafter"/>
</dbReference>
<dbReference type="InterPro" id="IPR003788">
    <property type="entry name" value="NDUFAF7"/>
</dbReference>
<evidence type="ECO:0000313" key="4">
    <source>
        <dbReference type="Proteomes" id="UP000282076"/>
    </source>
</evidence>
<organism evidence="3 4">
    <name type="scientific">Cohnella endophytica</name>
    <dbReference type="NCBI Taxonomy" id="2419778"/>
    <lineage>
        <taxon>Bacteria</taxon>
        <taxon>Bacillati</taxon>
        <taxon>Bacillota</taxon>
        <taxon>Bacilli</taxon>
        <taxon>Bacillales</taxon>
        <taxon>Paenibacillaceae</taxon>
        <taxon>Cohnella</taxon>
    </lineage>
</organism>
<dbReference type="SUPFAM" id="SSF53335">
    <property type="entry name" value="S-adenosyl-L-methionine-dependent methyltransferases"/>
    <property type="match status" value="1"/>
</dbReference>
<dbReference type="Proteomes" id="UP000282076">
    <property type="component" value="Unassembled WGS sequence"/>
</dbReference>
<evidence type="ECO:0000256" key="1">
    <source>
        <dbReference type="ARBA" id="ARBA00022603"/>
    </source>
</evidence>
<comment type="caution">
    <text evidence="3">The sequence shown here is derived from an EMBL/GenBank/DDBJ whole genome shotgun (WGS) entry which is preliminary data.</text>
</comment>
<dbReference type="AlphaFoldDB" id="A0A494Y1J3"/>
<dbReference type="Pfam" id="PF02636">
    <property type="entry name" value="Methyltransf_28"/>
    <property type="match status" value="1"/>
</dbReference>
<keyword evidence="4" id="KW-1185">Reference proteome</keyword>
<sequence>MILCYYNMTIFVGEGAAKMNAAIPDTPLVPVIRQQILTSSMEGTTNDGRRLSAIPFHHYMTLCLYHPDFGYYRSGTSRVGREGDFYTSAYVGELMGEQLASELSRMAKSWFPEHRNFRVFDWGGGTGRLSKQMLDAWGEENRTSIPERSRAAEFALTVVDGNPEHRRQASEILAPYAEAGVARVIGEEDGDEEILSTSIGGDPIFVLGNELLDAFPVHRVIRREGRLREWGVTWREEQGFIPCLLDTANPRLEEWTEKYGANPAEGQTFEICLDAADWVHKVAERVDRGMLVFIDYGDETEELLSPHRMDGTLLCYREHRAHNDPYAFPGEQDMTAHVNFSHIRRIAERSGWEERWYGTQKKFLVESGILGKLSAHAETDPFHPVVRRNRAIRQLLLSDGMSELFKVQILIK</sequence>
<accession>A0A494Y1J3</accession>
<name>A0A494Y1J3_9BACL</name>
<dbReference type="EMBL" id="RBZM01000004">
    <property type="protein sequence ID" value="RKP55253.1"/>
    <property type="molecule type" value="Genomic_DNA"/>
</dbReference>
<keyword evidence="1 3" id="KW-0489">Methyltransferase</keyword>
<keyword evidence="2 3" id="KW-0808">Transferase</keyword>
<reference evidence="3 4" key="1">
    <citation type="submission" date="2018-10" db="EMBL/GenBank/DDBJ databases">
        <title>Cohnella sp. M2MS4P-1, whole genome shotgun sequence.</title>
        <authorList>
            <person name="Tuo L."/>
        </authorList>
    </citation>
    <scope>NUCLEOTIDE SEQUENCE [LARGE SCALE GENOMIC DNA]</scope>
    <source>
        <strain evidence="3 4">M2MS4P-1</strain>
    </source>
</reference>
<evidence type="ECO:0000313" key="3">
    <source>
        <dbReference type="EMBL" id="RKP55253.1"/>
    </source>
</evidence>
<dbReference type="Gene3D" id="3.40.50.12710">
    <property type="match status" value="1"/>
</dbReference>
<dbReference type="InterPro" id="IPR029063">
    <property type="entry name" value="SAM-dependent_MTases_sf"/>
</dbReference>
<dbReference type="InterPro" id="IPR038375">
    <property type="entry name" value="NDUFAF7_sf"/>
</dbReference>
<proteinExistence type="predicted"/>
<evidence type="ECO:0000256" key="2">
    <source>
        <dbReference type="ARBA" id="ARBA00022679"/>
    </source>
</evidence>
<dbReference type="PANTHER" id="PTHR12049">
    <property type="entry name" value="PROTEIN ARGININE METHYLTRANSFERASE NDUFAF7, MITOCHONDRIAL"/>
    <property type="match status" value="1"/>
</dbReference>
<gene>
    <name evidence="3" type="ORF">D7Z26_08570</name>
</gene>